<keyword evidence="2" id="KW-1185">Reference proteome</keyword>
<reference evidence="1" key="1">
    <citation type="submission" date="2023-10" db="EMBL/GenBank/DDBJ databases">
        <authorList>
            <person name="Chen Y."/>
            <person name="Shah S."/>
            <person name="Dougan E. K."/>
            <person name="Thang M."/>
            <person name="Chan C."/>
        </authorList>
    </citation>
    <scope>NUCLEOTIDE SEQUENCE [LARGE SCALE GENOMIC DNA]</scope>
</reference>
<dbReference type="EMBL" id="CAUYUJ010019654">
    <property type="protein sequence ID" value="CAK0892712.1"/>
    <property type="molecule type" value="Genomic_DNA"/>
</dbReference>
<comment type="caution">
    <text evidence="1">The sequence shown here is derived from an EMBL/GenBank/DDBJ whole genome shotgun (WGS) entry which is preliminary data.</text>
</comment>
<accession>A0ABN9X524</accession>
<feature type="non-terminal residue" evidence="1">
    <location>
        <position position="240"/>
    </location>
</feature>
<dbReference type="Proteomes" id="UP001189429">
    <property type="component" value="Unassembled WGS sequence"/>
</dbReference>
<name>A0ABN9X524_9DINO</name>
<evidence type="ECO:0000313" key="2">
    <source>
        <dbReference type="Proteomes" id="UP001189429"/>
    </source>
</evidence>
<protein>
    <recommendedName>
        <fullName evidence="3">Phospholipase B-like</fullName>
    </recommendedName>
</protein>
<sequence length="240" mass="26222">MEAWARALQLVKEQDRRALGSAFAAARERLSASGPESLAGGGPASAAALAAVRLGWRPDRIRRWTDDLGRILDLGEIDKHMIHREVQAAFIRKLWRGAASHDPLLGHLKGGAAINSLRKRLARRCADHALASRWSSARNAIVGCLWQWKLDDLNIRYFYDTGGPLDSDAEHAIWSRCLAQGPRSDLPLPLTARIVRTTGPRAGEPLHGEVFLDGSAIHVQDRVPARAGWAACSTDHTGAE</sequence>
<organism evidence="1 2">
    <name type="scientific">Prorocentrum cordatum</name>
    <dbReference type="NCBI Taxonomy" id="2364126"/>
    <lineage>
        <taxon>Eukaryota</taxon>
        <taxon>Sar</taxon>
        <taxon>Alveolata</taxon>
        <taxon>Dinophyceae</taxon>
        <taxon>Prorocentrales</taxon>
        <taxon>Prorocentraceae</taxon>
        <taxon>Prorocentrum</taxon>
    </lineage>
</organism>
<evidence type="ECO:0000313" key="1">
    <source>
        <dbReference type="EMBL" id="CAK0892712.1"/>
    </source>
</evidence>
<evidence type="ECO:0008006" key="3">
    <source>
        <dbReference type="Google" id="ProtNLM"/>
    </source>
</evidence>
<proteinExistence type="predicted"/>
<gene>
    <name evidence="1" type="ORF">PCOR1329_LOCUS72300</name>
</gene>